<dbReference type="Proteomes" id="UP000075901">
    <property type="component" value="Unassembled WGS sequence"/>
</dbReference>
<dbReference type="VEuPathDB" id="VectorBase:AMAM021274"/>
<dbReference type="EnsemblMetazoa" id="AMAM021274-RA">
    <property type="protein sequence ID" value="AMAM021274-PA"/>
    <property type="gene ID" value="AMAM021274"/>
</dbReference>
<dbReference type="InterPro" id="IPR017853">
    <property type="entry name" value="GH"/>
</dbReference>
<dbReference type="AlphaFoldDB" id="A0A182T7M2"/>
<sequence length="189" mass="21243">MVWCIVKDHICWWLAAILVAQCVVVPCEAKKCGVICRVRDPLTIGNSQMLKECLYEVYPVESTQNTDGSGFSMHTVDDRRNRLFSLYGGPSSCEYFGTMIQTAKGRDTLVETIRRQLQKSGFKGLDLQCDPVQARVTQQTYGEFMQQLRSYLGNTYVIMVTLSSCQLESGLVKTLNHVADFVTINHAGQ</sequence>
<protein>
    <submittedName>
        <fullName evidence="3">Uncharacterized protein</fullName>
    </submittedName>
</protein>
<keyword evidence="4" id="KW-1185">Reference proteome</keyword>
<feature type="chain" id="PRO_5008136523" evidence="2">
    <location>
        <begin position="30"/>
        <end position="189"/>
    </location>
</feature>
<dbReference type="Gene3D" id="3.20.20.80">
    <property type="entry name" value="Glycosidases"/>
    <property type="match status" value="1"/>
</dbReference>
<name>A0A182T7M2_9DIPT</name>
<evidence type="ECO:0000313" key="4">
    <source>
        <dbReference type="Proteomes" id="UP000075901"/>
    </source>
</evidence>
<evidence type="ECO:0000256" key="1">
    <source>
        <dbReference type="ARBA" id="ARBA00022729"/>
    </source>
</evidence>
<organism evidence="3 4">
    <name type="scientific">Anopheles maculatus</name>
    <dbReference type="NCBI Taxonomy" id="74869"/>
    <lineage>
        <taxon>Eukaryota</taxon>
        <taxon>Metazoa</taxon>
        <taxon>Ecdysozoa</taxon>
        <taxon>Arthropoda</taxon>
        <taxon>Hexapoda</taxon>
        <taxon>Insecta</taxon>
        <taxon>Pterygota</taxon>
        <taxon>Neoptera</taxon>
        <taxon>Endopterygota</taxon>
        <taxon>Diptera</taxon>
        <taxon>Nematocera</taxon>
        <taxon>Culicoidea</taxon>
        <taxon>Culicidae</taxon>
        <taxon>Anophelinae</taxon>
        <taxon>Anopheles</taxon>
        <taxon>Anopheles maculatus group</taxon>
    </lineage>
</organism>
<keyword evidence="1 2" id="KW-0732">Signal</keyword>
<dbReference type="SUPFAM" id="SSF51445">
    <property type="entry name" value="(Trans)glycosidases"/>
    <property type="match status" value="1"/>
</dbReference>
<evidence type="ECO:0000313" key="3">
    <source>
        <dbReference type="EnsemblMetazoa" id="AMAM021274-PA"/>
    </source>
</evidence>
<reference evidence="3" key="2">
    <citation type="submission" date="2020-05" db="UniProtKB">
        <authorList>
            <consortium name="EnsemblMetazoa"/>
        </authorList>
    </citation>
    <scope>IDENTIFICATION</scope>
    <source>
        <strain evidence="3">maculatus3</strain>
    </source>
</reference>
<accession>A0A182T7M2</accession>
<feature type="signal peptide" evidence="2">
    <location>
        <begin position="1"/>
        <end position="29"/>
    </location>
</feature>
<proteinExistence type="predicted"/>
<evidence type="ECO:0000256" key="2">
    <source>
        <dbReference type="SAM" id="SignalP"/>
    </source>
</evidence>
<reference evidence="4" key="1">
    <citation type="submission" date="2013-09" db="EMBL/GenBank/DDBJ databases">
        <title>The Genome Sequence of Anopheles maculatus species B.</title>
        <authorList>
            <consortium name="The Broad Institute Genomics Platform"/>
            <person name="Neafsey D.E."/>
            <person name="Besansky N."/>
            <person name="Howell P."/>
            <person name="Walton C."/>
            <person name="Young S.K."/>
            <person name="Zeng Q."/>
            <person name="Gargeya S."/>
            <person name="Fitzgerald M."/>
            <person name="Haas B."/>
            <person name="Abouelleil A."/>
            <person name="Allen A.W."/>
            <person name="Alvarado L."/>
            <person name="Arachchi H.M."/>
            <person name="Berlin A.M."/>
            <person name="Chapman S.B."/>
            <person name="Gainer-Dewar J."/>
            <person name="Goldberg J."/>
            <person name="Griggs A."/>
            <person name="Gujja S."/>
            <person name="Hansen M."/>
            <person name="Howarth C."/>
            <person name="Imamovic A."/>
            <person name="Ireland A."/>
            <person name="Larimer J."/>
            <person name="McCowan C."/>
            <person name="Murphy C."/>
            <person name="Pearson M."/>
            <person name="Poon T.W."/>
            <person name="Priest M."/>
            <person name="Roberts A."/>
            <person name="Saif S."/>
            <person name="Shea T."/>
            <person name="Sisk P."/>
            <person name="Sykes S."/>
            <person name="Wortman J."/>
            <person name="Nusbaum C."/>
            <person name="Birren B."/>
        </authorList>
    </citation>
    <scope>NUCLEOTIDE SEQUENCE [LARGE SCALE GENOMIC DNA]</scope>
    <source>
        <strain evidence="4">maculatus3</strain>
    </source>
</reference>